<protein>
    <submittedName>
        <fullName evidence="2">Uncharacterized protein</fullName>
    </submittedName>
</protein>
<dbReference type="EMBL" id="JAPIVE010000002">
    <property type="protein sequence ID" value="MCX2524434.1"/>
    <property type="molecule type" value="Genomic_DNA"/>
</dbReference>
<feature type="compositionally biased region" description="Polar residues" evidence="1">
    <location>
        <begin position="20"/>
        <end position="29"/>
    </location>
</feature>
<evidence type="ECO:0000256" key="1">
    <source>
        <dbReference type="SAM" id="MobiDB-lite"/>
    </source>
</evidence>
<evidence type="ECO:0000313" key="3">
    <source>
        <dbReference type="Proteomes" id="UP001165678"/>
    </source>
</evidence>
<evidence type="ECO:0000313" key="2">
    <source>
        <dbReference type="EMBL" id="MCX2524434.1"/>
    </source>
</evidence>
<sequence length="92" mass="10073">MAQHAPRASARTPQLHPAQPRTTQNTIPDSQKAVALIGTRLIELRVNRRSEQFAEVLGMARMALTLGAISRTDYTELLEDLNILLDAGVSHG</sequence>
<dbReference type="AlphaFoldDB" id="A0AA42CUJ8"/>
<comment type="caution">
    <text evidence="2">The sequence shown here is derived from an EMBL/GenBank/DDBJ whole genome shotgun (WGS) entry which is preliminary data.</text>
</comment>
<name>A0AA42CUJ8_9GAMM</name>
<dbReference type="RefSeq" id="WP_265896259.1">
    <property type="nucleotide sequence ID" value="NZ_JAPIVE010000002.1"/>
</dbReference>
<gene>
    <name evidence="2" type="ORF">OQ287_09285</name>
</gene>
<dbReference type="Proteomes" id="UP001165678">
    <property type="component" value="Unassembled WGS sequence"/>
</dbReference>
<proteinExistence type="predicted"/>
<feature type="region of interest" description="Disordered" evidence="1">
    <location>
        <begin position="1"/>
        <end position="30"/>
    </location>
</feature>
<keyword evidence="3" id="KW-1185">Reference proteome</keyword>
<accession>A0AA42CUJ8</accession>
<reference evidence="2" key="1">
    <citation type="submission" date="2022-11" db="EMBL/GenBank/DDBJ databases">
        <title>Larsenimonas rhizosphaerae sp. nov., isolated from a tidal mudflat.</title>
        <authorList>
            <person name="Lee S.D."/>
            <person name="Kim I.S."/>
        </authorList>
    </citation>
    <scope>NUCLEOTIDE SEQUENCE</scope>
    <source>
        <strain evidence="2">GH2-1</strain>
    </source>
</reference>
<organism evidence="2 3">
    <name type="scientific">Larsenimonas rhizosphaerae</name>
    <dbReference type="NCBI Taxonomy" id="2944682"/>
    <lineage>
        <taxon>Bacteria</taxon>
        <taxon>Pseudomonadati</taxon>
        <taxon>Pseudomonadota</taxon>
        <taxon>Gammaproteobacteria</taxon>
        <taxon>Oceanospirillales</taxon>
        <taxon>Halomonadaceae</taxon>
        <taxon>Larsenimonas</taxon>
    </lineage>
</organism>